<reference evidence="3 4" key="1">
    <citation type="journal article" date="2019" name="Mol. Ecol. Resour.">
        <title>Chromosome-level genome assembly of Triplophysa tibetana, a fish adapted to the harsh high-altitude environment of the Tibetan Plateau.</title>
        <authorList>
            <person name="Yang X."/>
            <person name="Liu H."/>
            <person name="Ma Z."/>
            <person name="Zou Y."/>
            <person name="Zou M."/>
            <person name="Mao Y."/>
            <person name="Li X."/>
            <person name="Wang H."/>
            <person name="Chen T."/>
            <person name="Wang W."/>
            <person name="Yang R."/>
        </authorList>
    </citation>
    <scope>NUCLEOTIDE SEQUENCE [LARGE SCALE GENOMIC DNA]</scope>
    <source>
        <strain evidence="3">TTIB1903HZAU</strain>
        <tissue evidence="3">Muscle</tissue>
    </source>
</reference>
<proteinExistence type="predicted"/>
<evidence type="ECO:0000313" key="3">
    <source>
        <dbReference type="EMBL" id="KAA0712875.1"/>
    </source>
</evidence>
<dbReference type="AlphaFoldDB" id="A0A5A9NUQ9"/>
<evidence type="ECO:0000313" key="4">
    <source>
        <dbReference type="Proteomes" id="UP000324632"/>
    </source>
</evidence>
<dbReference type="EMBL" id="SOYY01000013">
    <property type="protein sequence ID" value="KAA0712875.1"/>
    <property type="molecule type" value="Genomic_DNA"/>
</dbReference>
<keyword evidence="4" id="KW-1185">Reference proteome</keyword>
<evidence type="ECO:0000259" key="2">
    <source>
        <dbReference type="PROSITE" id="PS50010"/>
    </source>
</evidence>
<feature type="compositionally biased region" description="Polar residues" evidence="1">
    <location>
        <begin position="1"/>
        <end position="14"/>
    </location>
</feature>
<organism evidence="3 4">
    <name type="scientific">Triplophysa tibetana</name>
    <dbReference type="NCBI Taxonomy" id="1572043"/>
    <lineage>
        <taxon>Eukaryota</taxon>
        <taxon>Metazoa</taxon>
        <taxon>Chordata</taxon>
        <taxon>Craniata</taxon>
        <taxon>Vertebrata</taxon>
        <taxon>Euteleostomi</taxon>
        <taxon>Actinopterygii</taxon>
        <taxon>Neopterygii</taxon>
        <taxon>Teleostei</taxon>
        <taxon>Ostariophysi</taxon>
        <taxon>Cypriniformes</taxon>
        <taxon>Nemacheilidae</taxon>
        <taxon>Triplophysa</taxon>
    </lineage>
</organism>
<accession>A0A5A9NUQ9</accession>
<dbReference type="GO" id="GO:0005634">
    <property type="term" value="C:nucleus"/>
    <property type="evidence" value="ECO:0007669"/>
    <property type="project" value="TreeGrafter"/>
</dbReference>
<dbReference type="InterPro" id="IPR000219">
    <property type="entry name" value="DH_dom"/>
</dbReference>
<dbReference type="CDD" id="cd00160">
    <property type="entry name" value="RhoGEF"/>
    <property type="match status" value="1"/>
</dbReference>
<dbReference type="SMART" id="SM00325">
    <property type="entry name" value="RhoGEF"/>
    <property type="match status" value="1"/>
</dbReference>
<dbReference type="PROSITE" id="PS50010">
    <property type="entry name" value="DH_2"/>
    <property type="match status" value="1"/>
</dbReference>
<dbReference type="PANTHER" id="PTHR12845:SF2">
    <property type="entry name" value="DH DOMAIN-CONTAINING PROTEIN-RELATED"/>
    <property type="match status" value="1"/>
</dbReference>
<dbReference type="Gene3D" id="2.30.29.30">
    <property type="entry name" value="Pleckstrin-homology domain (PH domain)/Phosphotyrosine-binding domain (PTB)"/>
    <property type="match status" value="1"/>
</dbReference>
<dbReference type="InterPro" id="IPR047271">
    <property type="entry name" value="Ephexin-like"/>
</dbReference>
<dbReference type="GO" id="GO:0005085">
    <property type="term" value="F:guanyl-nucleotide exchange factor activity"/>
    <property type="evidence" value="ECO:0007669"/>
    <property type="project" value="InterPro"/>
</dbReference>
<dbReference type="PANTHER" id="PTHR12845">
    <property type="entry name" value="GUANINE NUCLEOTIDE EXCHANGE FACTOR"/>
    <property type="match status" value="1"/>
</dbReference>
<feature type="domain" description="DH" evidence="2">
    <location>
        <begin position="129"/>
        <end position="313"/>
    </location>
</feature>
<protein>
    <submittedName>
        <fullName evidence="3">Rho guanine nucleotide exchange factor 5</fullName>
    </submittedName>
</protein>
<dbReference type="Pfam" id="PF00621">
    <property type="entry name" value="RhoGEF"/>
    <property type="match status" value="1"/>
</dbReference>
<dbReference type="InterPro" id="IPR011993">
    <property type="entry name" value="PH-like_dom_sf"/>
</dbReference>
<sequence>MHSQESASQLNSSGMHCDDEVKSPDAVEVNTHPEEEYHPKYESEYINISVPLYQEYWMNSVRKDLHRVKQKGLSEFVASVHLPGLKTPPPSVPSSVSSPSDQQVKSYALWQELPQAKDLLNSLTAREIQLQEAMFELIVSEASYQKSLVVAVNVFQWSAELKQTLSRVEHHVLFSNLKEVCRVSERFLQDLESHLKLDVMMSQAGDIVLNNQKSFQQVYVPYVTNMMYQEALITQLLHSNKKFARILNKLEKDPLCQRQTLKSFLILPFQRITRMILLLENILKRVGGLCLYVSNVKEAIEAVRKIVAECDRNVQQMKSTEFLVYLQKFVDFRSVKSIPLITKGRHLLQEGPLKQLILGGNQKVSVVSRRDVYIHLFNDLLLLSLKSGQQFIVQDHALFPANVRAEGIKTEIFGLPPDSLLLHLTKNQNKSSTSIILAARTRLEKETWIKRLSSESKNEMP</sequence>
<comment type="caution">
    <text evidence="3">The sequence shown here is derived from an EMBL/GenBank/DDBJ whole genome shotgun (WGS) entry which is preliminary data.</text>
</comment>
<dbReference type="GO" id="GO:0005737">
    <property type="term" value="C:cytoplasm"/>
    <property type="evidence" value="ECO:0007669"/>
    <property type="project" value="TreeGrafter"/>
</dbReference>
<gene>
    <name evidence="3" type="ORF">E1301_Tti005032</name>
</gene>
<dbReference type="Gene3D" id="1.20.900.10">
    <property type="entry name" value="Dbl homology (DH) domain"/>
    <property type="match status" value="1"/>
</dbReference>
<dbReference type="InterPro" id="IPR035899">
    <property type="entry name" value="DBL_dom_sf"/>
</dbReference>
<feature type="region of interest" description="Disordered" evidence="1">
    <location>
        <begin position="1"/>
        <end position="38"/>
    </location>
</feature>
<feature type="compositionally biased region" description="Basic and acidic residues" evidence="1">
    <location>
        <begin position="16"/>
        <end position="38"/>
    </location>
</feature>
<name>A0A5A9NUQ9_9TELE</name>
<dbReference type="SUPFAM" id="SSF50729">
    <property type="entry name" value="PH domain-like"/>
    <property type="match status" value="1"/>
</dbReference>
<dbReference type="SUPFAM" id="SSF48065">
    <property type="entry name" value="DBL homology domain (DH-domain)"/>
    <property type="match status" value="1"/>
</dbReference>
<evidence type="ECO:0000256" key="1">
    <source>
        <dbReference type="SAM" id="MobiDB-lite"/>
    </source>
</evidence>
<dbReference type="Proteomes" id="UP000324632">
    <property type="component" value="Chromosome 13"/>
</dbReference>